<dbReference type="Proteomes" id="UP000031668">
    <property type="component" value="Unassembled WGS sequence"/>
</dbReference>
<keyword evidence="6" id="KW-0804">Transcription</keyword>
<protein>
    <recommendedName>
        <fullName evidence="2">DNA-directed RNA polymerase</fullName>
        <ecNumber evidence="2">2.7.7.6</ecNumber>
    </recommendedName>
</protein>
<dbReference type="SUPFAM" id="SSF64484">
    <property type="entry name" value="beta and beta-prime subunits of DNA dependent RNA-polymerase"/>
    <property type="match status" value="1"/>
</dbReference>
<keyword evidence="3 8" id="KW-0240">DNA-directed RNA polymerase</keyword>
<proteinExistence type="inferred from homology"/>
<keyword evidence="4" id="KW-0808">Transferase</keyword>
<dbReference type="Pfam" id="PF04563">
    <property type="entry name" value="RNA_pol_Rpb2_1"/>
    <property type="match status" value="1"/>
</dbReference>
<dbReference type="GO" id="GO:0006351">
    <property type="term" value="P:DNA-templated transcription"/>
    <property type="evidence" value="ECO:0007669"/>
    <property type="project" value="InterPro"/>
</dbReference>
<evidence type="ECO:0000256" key="6">
    <source>
        <dbReference type="ARBA" id="ARBA00023163"/>
    </source>
</evidence>
<dbReference type="EC" id="2.7.7.6" evidence="2"/>
<dbReference type="Gene3D" id="3.90.1100.10">
    <property type="match status" value="1"/>
</dbReference>
<dbReference type="GO" id="GO:0003899">
    <property type="term" value="F:DNA-directed RNA polymerase activity"/>
    <property type="evidence" value="ECO:0007669"/>
    <property type="project" value="UniProtKB-EC"/>
</dbReference>
<dbReference type="InterPro" id="IPR015712">
    <property type="entry name" value="DNA-dir_RNA_pol_su2"/>
</dbReference>
<gene>
    <name evidence="8" type="ORF">RF11_12764</name>
</gene>
<keyword evidence="9" id="KW-1185">Reference proteome</keyword>
<reference evidence="8 9" key="1">
    <citation type="journal article" date="2014" name="Genome Biol. Evol.">
        <title>The genome of the myxosporean Thelohanellus kitauei shows adaptations to nutrient acquisition within its fish host.</title>
        <authorList>
            <person name="Yang Y."/>
            <person name="Xiong J."/>
            <person name="Zhou Z."/>
            <person name="Huo F."/>
            <person name="Miao W."/>
            <person name="Ran C."/>
            <person name="Liu Y."/>
            <person name="Zhang J."/>
            <person name="Feng J."/>
            <person name="Wang M."/>
            <person name="Wang M."/>
            <person name="Wang L."/>
            <person name="Yao B."/>
        </authorList>
    </citation>
    <scope>NUCLEOTIDE SEQUENCE [LARGE SCALE GENOMIC DNA]</scope>
    <source>
        <strain evidence="8">Wuqing</strain>
    </source>
</reference>
<dbReference type="EMBL" id="JWZT01005339">
    <property type="protein sequence ID" value="KII61350.1"/>
    <property type="molecule type" value="Genomic_DNA"/>
</dbReference>
<evidence type="ECO:0000256" key="1">
    <source>
        <dbReference type="ARBA" id="ARBA00006835"/>
    </source>
</evidence>
<accession>A0A0C2M2P1</accession>
<evidence type="ECO:0000256" key="3">
    <source>
        <dbReference type="ARBA" id="ARBA00022478"/>
    </source>
</evidence>
<evidence type="ECO:0000259" key="7">
    <source>
        <dbReference type="Pfam" id="PF04563"/>
    </source>
</evidence>
<name>A0A0C2M2P1_THEKT</name>
<dbReference type="InterPro" id="IPR007644">
    <property type="entry name" value="RNA_pol_bsu_protrusion"/>
</dbReference>
<organism evidence="8 9">
    <name type="scientific">Thelohanellus kitauei</name>
    <name type="common">Myxosporean</name>
    <dbReference type="NCBI Taxonomy" id="669202"/>
    <lineage>
        <taxon>Eukaryota</taxon>
        <taxon>Metazoa</taxon>
        <taxon>Cnidaria</taxon>
        <taxon>Myxozoa</taxon>
        <taxon>Myxosporea</taxon>
        <taxon>Bivalvulida</taxon>
        <taxon>Platysporina</taxon>
        <taxon>Myxobolidae</taxon>
        <taxon>Thelohanellus</taxon>
    </lineage>
</organism>
<dbReference type="GO" id="GO:0032549">
    <property type="term" value="F:ribonucleoside binding"/>
    <property type="evidence" value="ECO:0007669"/>
    <property type="project" value="InterPro"/>
</dbReference>
<evidence type="ECO:0000313" key="9">
    <source>
        <dbReference type="Proteomes" id="UP000031668"/>
    </source>
</evidence>
<evidence type="ECO:0000256" key="4">
    <source>
        <dbReference type="ARBA" id="ARBA00022679"/>
    </source>
</evidence>
<comment type="caution">
    <text evidence="8">The sequence shown here is derived from an EMBL/GenBank/DDBJ whole genome shotgun (WGS) entry which is preliminary data.</text>
</comment>
<dbReference type="OrthoDB" id="10248617at2759"/>
<dbReference type="GO" id="GO:0003677">
    <property type="term" value="F:DNA binding"/>
    <property type="evidence" value="ECO:0007669"/>
    <property type="project" value="InterPro"/>
</dbReference>
<evidence type="ECO:0000256" key="5">
    <source>
        <dbReference type="ARBA" id="ARBA00022695"/>
    </source>
</evidence>
<comment type="similarity">
    <text evidence="1">Belongs to the RNA polymerase beta chain family.</text>
</comment>
<dbReference type="OMA" id="ADIEYSM"/>
<dbReference type="AlphaFoldDB" id="A0A0C2M2P1"/>
<evidence type="ECO:0000256" key="2">
    <source>
        <dbReference type="ARBA" id="ARBA00012418"/>
    </source>
</evidence>
<dbReference type="PANTHER" id="PTHR20856">
    <property type="entry name" value="DNA-DIRECTED RNA POLYMERASE I SUBUNIT 2"/>
    <property type="match status" value="1"/>
</dbReference>
<dbReference type="GO" id="GO:0000428">
    <property type="term" value="C:DNA-directed RNA polymerase complex"/>
    <property type="evidence" value="ECO:0007669"/>
    <property type="project" value="UniProtKB-KW"/>
</dbReference>
<feature type="domain" description="RNA polymerase beta subunit protrusion" evidence="7">
    <location>
        <begin position="1"/>
        <end position="78"/>
    </location>
</feature>
<keyword evidence="5" id="KW-0548">Nucleotidyltransferase</keyword>
<sequence>MTYSSTIYADIEYSMNGQIVKRDNVQIGKIPIMLRSTHCFLYQKSHKEIVKMRECPMDPGGYFIIRGVERVILMQEQIMSNKMMLDSLPDDEYMCSIIRFLSSMN</sequence>
<evidence type="ECO:0000313" key="8">
    <source>
        <dbReference type="EMBL" id="KII61350.1"/>
    </source>
</evidence>